<accession>A0ACD5X4X0</accession>
<sequence length="218" mass="25122">MAETNSYEEQRRRQIEENKRKLDELRLHKLSAAVRQAAAKPTPAKLLVPRNPRLDAPIRRSGRIASLPEQPDYRPGKARRDDPVSVHANAKDAGRAYATSKAQELKDQLGSDHPTFIKPMSHSYATRNSTLSMPPHFTKYLPVRDDTMVLVDEMNNDFHVLYSCKTNGRKQIPSLRRWRRFAAEHDLADGDCLVFQLIERTKFKVYVVRVSSYNKNDH</sequence>
<dbReference type="Proteomes" id="UP001732700">
    <property type="component" value="Chromosome 4D"/>
</dbReference>
<organism evidence="1 2">
    <name type="scientific">Avena sativa</name>
    <name type="common">Oat</name>
    <dbReference type="NCBI Taxonomy" id="4498"/>
    <lineage>
        <taxon>Eukaryota</taxon>
        <taxon>Viridiplantae</taxon>
        <taxon>Streptophyta</taxon>
        <taxon>Embryophyta</taxon>
        <taxon>Tracheophyta</taxon>
        <taxon>Spermatophyta</taxon>
        <taxon>Magnoliopsida</taxon>
        <taxon>Liliopsida</taxon>
        <taxon>Poales</taxon>
        <taxon>Poaceae</taxon>
        <taxon>BOP clade</taxon>
        <taxon>Pooideae</taxon>
        <taxon>Poodae</taxon>
        <taxon>Poeae</taxon>
        <taxon>Poeae Chloroplast Group 1 (Aveneae type)</taxon>
        <taxon>Aveninae</taxon>
        <taxon>Avena</taxon>
    </lineage>
</organism>
<reference evidence="1" key="2">
    <citation type="submission" date="2025-09" db="UniProtKB">
        <authorList>
            <consortium name="EnsemblPlants"/>
        </authorList>
    </citation>
    <scope>IDENTIFICATION</scope>
</reference>
<proteinExistence type="predicted"/>
<name>A0ACD5X4X0_AVESA</name>
<dbReference type="EnsemblPlants" id="AVESA.00010b.r2.4DG0753500.1">
    <property type="protein sequence ID" value="AVESA.00010b.r2.4DG0753500.1.CDS"/>
    <property type="gene ID" value="AVESA.00010b.r2.4DG0753500"/>
</dbReference>
<keyword evidence="2" id="KW-1185">Reference proteome</keyword>
<protein>
    <submittedName>
        <fullName evidence="1">Uncharacterized protein</fullName>
    </submittedName>
</protein>
<evidence type="ECO:0000313" key="2">
    <source>
        <dbReference type="Proteomes" id="UP001732700"/>
    </source>
</evidence>
<evidence type="ECO:0000313" key="1">
    <source>
        <dbReference type="EnsemblPlants" id="AVESA.00010b.r2.4DG0753500.1.CDS"/>
    </source>
</evidence>
<reference evidence="1" key="1">
    <citation type="submission" date="2021-05" db="EMBL/GenBank/DDBJ databases">
        <authorList>
            <person name="Scholz U."/>
            <person name="Mascher M."/>
            <person name="Fiebig A."/>
        </authorList>
    </citation>
    <scope>NUCLEOTIDE SEQUENCE [LARGE SCALE GENOMIC DNA]</scope>
</reference>